<evidence type="ECO:0008006" key="3">
    <source>
        <dbReference type="Google" id="ProtNLM"/>
    </source>
</evidence>
<organism evidence="1 2">
    <name type="scientific">Necator americanus</name>
    <name type="common">Human hookworm</name>
    <dbReference type="NCBI Taxonomy" id="51031"/>
    <lineage>
        <taxon>Eukaryota</taxon>
        <taxon>Metazoa</taxon>
        <taxon>Ecdysozoa</taxon>
        <taxon>Nematoda</taxon>
        <taxon>Chromadorea</taxon>
        <taxon>Rhabditida</taxon>
        <taxon>Rhabditina</taxon>
        <taxon>Rhabditomorpha</taxon>
        <taxon>Strongyloidea</taxon>
        <taxon>Ancylostomatidae</taxon>
        <taxon>Bunostominae</taxon>
        <taxon>Necator</taxon>
    </lineage>
</organism>
<dbReference type="OrthoDB" id="9995306at2759"/>
<feature type="non-terminal residue" evidence="1">
    <location>
        <position position="1"/>
    </location>
</feature>
<dbReference type="EMBL" id="KI657690">
    <property type="protein sequence ID" value="ETN85685.1"/>
    <property type="molecule type" value="Genomic_DNA"/>
</dbReference>
<gene>
    <name evidence="1" type="ORF">NECAME_06304</name>
</gene>
<proteinExistence type="predicted"/>
<dbReference type="STRING" id="51031.W2TUB4"/>
<evidence type="ECO:0000313" key="2">
    <source>
        <dbReference type="Proteomes" id="UP000053676"/>
    </source>
</evidence>
<accession>W2TUB4</accession>
<name>W2TUB4_NECAM</name>
<protein>
    <recommendedName>
        <fullName evidence="3">Elongator complex protein 6</fullName>
    </recommendedName>
</protein>
<keyword evidence="2" id="KW-1185">Reference proteome</keyword>
<dbReference type="OMA" id="SIMVSKA"/>
<dbReference type="AlphaFoldDB" id="W2TUB4"/>
<evidence type="ECO:0000313" key="1">
    <source>
        <dbReference type="EMBL" id="ETN85685.1"/>
    </source>
</evidence>
<dbReference type="Proteomes" id="UP000053676">
    <property type="component" value="Unassembled WGS sequence"/>
</dbReference>
<reference evidence="2" key="1">
    <citation type="journal article" date="2014" name="Nat. Genet.">
        <title>Genome of the human hookworm Necator americanus.</title>
        <authorList>
            <person name="Tang Y.T."/>
            <person name="Gao X."/>
            <person name="Rosa B.A."/>
            <person name="Abubucker S."/>
            <person name="Hallsworth-Pepin K."/>
            <person name="Martin J."/>
            <person name="Tyagi R."/>
            <person name="Heizer E."/>
            <person name="Zhang X."/>
            <person name="Bhonagiri-Palsikar V."/>
            <person name="Minx P."/>
            <person name="Warren W.C."/>
            <person name="Wang Q."/>
            <person name="Zhan B."/>
            <person name="Hotez P.J."/>
            <person name="Sternberg P.W."/>
            <person name="Dougall A."/>
            <person name="Gaze S.T."/>
            <person name="Mulvenna J."/>
            <person name="Sotillo J."/>
            <person name="Ranganathan S."/>
            <person name="Rabelo E.M."/>
            <person name="Wilson R.K."/>
            <person name="Felgner P.L."/>
            <person name="Bethony J."/>
            <person name="Hawdon J.M."/>
            <person name="Gasser R.B."/>
            <person name="Loukas A."/>
            <person name="Mitreva M."/>
        </authorList>
    </citation>
    <scope>NUCLEOTIDE SEQUENCE [LARGE SCALE GENOMIC DNA]</scope>
</reference>
<sequence length="154" mass="16825">DPSLITVLELDSLLGDGFRVDADNLVKVLNELPFGDPPPSLVIFDDVSVLERLGMQPYSVVCLLFRMYSRLENDGLLLATFSMKTKAYSMLITKVDFNIDITPIGLGYGKDVSGKMDINVHGIAPTPTTSQLLFLTGDRSIKCFYPGGNSFLSA</sequence>
<dbReference type="KEGG" id="nai:NECAME_06304"/>